<dbReference type="EMBL" id="FMZC01000004">
    <property type="protein sequence ID" value="SDD00904.1"/>
    <property type="molecule type" value="Genomic_DNA"/>
</dbReference>
<feature type="chain" id="PRO_5011528735" description="Cytochrome c domain-containing protein" evidence="1">
    <location>
        <begin position="23"/>
        <end position="206"/>
    </location>
</feature>
<sequence length="206" mass="23229">MRLKPLLFCALLHASLAGNAFAGEKGMLEDRNWPAYQRCSGCVALQYGWLELKVPRHLVGKFFVPPGGDPFVILAPTENNLPNGLVDGPVIHLREYAKLQERYQKLGVLEKHGIQTPLAFYELLGQANLGDPVIDLARKVEGVANSMRYEKFSKGPFTAIRIQDIEPDLDRLYLFTPDPENYYMVSGRLSPALFRQLMSHLKLAKF</sequence>
<organism evidence="2 3">
    <name type="scientific">Paracidovorax valerianellae</name>
    <dbReference type="NCBI Taxonomy" id="187868"/>
    <lineage>
        <taxon>Bacteria</taxon>
        <taxon>Pseudomonadati</taxon>
        <taxon>Pseudomonadota</taxon>
        <taxon>Betaproteobacteria</taxon>
        <taxon>Burkholderiales</taxon>
        <taxon>Comamonadaceae</taxon>
        <taxon>Paracidovorax</taxon>
    </lineage>
</organism>
<gene>
    <name evidence="2" type="ORF">SAMN05192589_10475</name>
</gene>
<dbReference type="STRING" id="187868.SAMN05192589_10475"/>
<feature type="signal peptide" evidence="1">
    <location>
        <begin position="1"/>
        <end position="22"/>
    </location>
</feature>
<dbReference type="Proteomes" id="UP000198781">
    <property type="component" value="Unassembled WGS sequence"/>
</dbReference>
<keyword evidence="3" id="KW-1185">Reference proteome</keyword>
<dbReference type="AlphaFoldDB" id="A0A1G6R9D3"/>
<evidence type="ECO:0000313" key="3">
    <source>
        <dbReference type="Proteomes" id="UP000198781"/>
    </source>
</evidence>
<accession>A0A1G6R9D3</accession>
<keyword evidence="1" id="KW-0732">Signal</keyword>
<proteinExistence type="predicted"/>
<protein>
    <recommendedName>
        <fullName evidence="4">Cytochrome c domain-containing protein</fullName>
    </recommendedName>
</protein>
<dbReference type="OrthoDB" id="8810223at2"/>
<evidence type="ECO:0008006" key="4">
    <source>
        <dbReference type="Google" id="ProtNLM"/>
    </source>
</evidence>
<name>A0A1G6R9D3_9BURK</name>
<evidence type="ECO:0000256" key="1">
    <source>
        <dbReference type="SAM" id="SignalP"/>
    </source>
</evidence>
<dbReference type="RefSeq" id="WP_092742200.1">
    <property type="nucleotide sequence ID" value="NZ_FMZC01000004.1"/>
</dbReference>
<evidence type="ECO:0000313" key="2">
    <source>
        <dbReference type="EMBL" id="SDD00904.1"/>
    </source>
</evidence>
<reference evidence="2 3" key="1">
    <citation type="submission" date="2016-10" db="EMBL/GenBank/DDBJ databases">
        <authorList>
            <person name="de Groot N.N."/>
        </authorList>
    </citation>
    <scope>NUCLEOTIDE SEQUENCE [LARGE SCALE GENOMIC DNA]</scope>
    <source>
        <strain evidence="2 3">DSM 16619</strain>
    </source>
</reference>